<gene>
    <name evidence="2" type="ORF">RM425_09835</name>
</gene>
<protein>
    <submittedName>
        <fullName evidence="2">Uncharacterized protein</fullName>
    </submittedName>
</protein>
<reference evidence="3" key="1">
    <citation type="submission" date="2023-07" db="EMBL/GenBank/DDBJ databases">
        <title>30 novel species of actinomycetes from the DSMZ collection.</title>
        <authorList>
            <person name="Nouioui I."/>
        </authorList>
    </citation>
    <scope>NUCLEOTIDE SEQUENCE [LARGE SCALE GENOMIC DNA]</scope>
    <source>
        <strain evidence="3">DSM 46792</strain>
    </source>
</reference>
<evidence type="ECO:0000256" key="1">
    <source>
        <dbReference type="SAM" id="MobiDB-lite"/>
    </source>
</evidence>
<comment type="caution">
    <text evidence="2">The sequence shown here is derived from an EMBL/GenBank/DDBJ whole genome shotgun (WGS) entry which is preliminary data.</text>
</comment>
<evidence type="ECO:0000313" key="2">
    <source>
        <dbReference type="EMBL" id="MDT0276199.1"/>
    </source>
</evidence>
<dbReference type="InterPro" id="IPR029058">
    <property type="entry name" value="AB_hydrolase_fold"/>
</dbReference>
<dbReference type="SUPFAM" id="SSF53474">
    <property type="entry name" value="alpha/beta-Hydrolases"/>
    <property type="match status" value="1"/>
</dbReference>
<evidence type="ECO:0000313" key="3">
    <source>
        <dbReference type="Proteomes" id="UP001183222"/>
    </source>
</evidence>
<dbReference type="RefSeq" id="WP_311345013.1">
    <property type="nucleotide sequence ID" value="NZ_JAVREI010000005.1"/>
</dbReference>
<organism evidence="2 3">
    <name type="scientific">Blastococcus goldschmidtiae</name>
    <dbReference type="NCBI Taxonomy" id="3075546"/>
    <lineage>
        <taxon>Bacteria</taxon>
        <taxon>Bacillati</taxon>
        <taxon>Actinomycetota</taxon>
        <taxon>Actinomycetes</taxon>
        <taxon>Geodermatophilales</taxon>
        <taxon>Geodermatophilaceae</taxon>
        <taxon>Blastococcus</taxon>
    </lineage>
</organism>
<keyword evidence="3" id="KW-1185">Reference proteome</keyword>
<dbReference type="Gene3D" id="3.40.50.1820">
    <property type="entry name" value="alpha/beta hydrolase"/>
    <property type="match status" value="1"/>
</dbReference>
<sequence length="80" mass="8548">MYAVDTPRALIEEDFAVRSARPTSVEGDSAQMQGALRHGAPSRGCPALHGPVVVLHGTADRLVPQANAHLFHRALPDARL</sequence>
<feature type="region of interest" description="Disordered" evidence="1">
    <location>
        <begin position="20"/>
        <end position="43"/>
    </location>
</feature>
<accession>A0ABU2K7P9</accession>
<dbReference type="Proteomes" id="UP001183222">
    <property type="component" value="Unassembled WGS sequence"/>
</dbReference>
<proteinExistence type="predicted"/>
<name>A0ABU2K7P9_9ACTN</name>
<dbReference type="EMBL" id="JAVREI010000005">
    <property type="protein sequence ID" value="MDT0276199.1"/>
    <property type="molecule type" value="Genomic_DNA"/>
</dbReference>